<dbReference type="AlphaFoldDB" id="A0ABD2N8U5"/>
<organism evidence="1 2">
    <name type="scientific">Cryptolaemus montrouzieri</name>
    <dbReference type="NCBI Taxonomy" id="559131"/>
    <lineage>
        <taxon>Eukaryota</taxon>
        <taxon>Metazoa</taxon>
        <taxon>Ecdysozoa</taxon>
        <taxon>Arthropoda</taxon>
        <taxon>Hexapoda</taxon>
        <taxon>Insecta</taxon>
        <taxon>Pterygota</taxon>
        <taxon>Neoptera</taxon>
        <taxon>Endopterygota</taxon>
        <taxon>Coleoptera</taxon>
        <taxon>Polyphaga</taxon>
        <taxon>Cucujiformia</taxon>
        <taxon>Coccinelloidea</taxon>
        <taxon>Coccinellidae</taxon>
        <taxon>Scymninae</taxon>
        <taxon>Scymnini</taxon>
        <taxon>Cryptolaemus</taxon>
    </lineage>
</organism>
<name>A0ABD2N8U5_9CUCU</name>
<keyword evidence="2" id="KW-1185">Reference proteome</keyword>
<accession>A0ABD2N8U5</accession>
<evidence type="ECO:0000313" key="1">
    <source>
        <dbReference type="EMBL" id="KAL3275019.1"/>
    </source>
</evidence>
<gene>
    <name evidence="1" type="ORF">HHI36_019791</name>
</gene>
<reference evidence="1 2" key="1">
    <citation type="journal article" date="2021" name="BMC Biol.">
        <title>Horizontally acquired antibacterial genes associated with adaptive radiation of ladybird beetles.</title>
        <authorList>
            <person name="Li H.S."/>
            <person name="Tang X.F."/>
            <person name="Huang Y.H."/>
            <person name="Xu Z.Y."/>
            <person name="Chen M.L."/>
            <person name="Du X.Y."/>
            <person name="Qiu B.Y."/>
            <person name="Chen P.T."/>
            <person name="Zhang W."/>
            <person name="Slipinski A."/>
            <person name="Escalona H.E."/>
            <person name="Waterhouse R.M."/>
            <person name="Zwick A."/>
            <person name="Pang H."/>
        </authorList>
    </citation>
    <scope>NUCLEOTIDE SEQUENCE [LARGE SCALE GENOMIC DNA]</scope>
    <source>
        <strain evidence="1">SYSU2018</strain>
    </source>
</reference>
<sequence>MVRYRSGHGNNKVSYMGNKDDLVHYDDSEILKQYFRNYLNLVKKKWSVFPEIFHVRKILTLRCPTYTSCRASARFDGKMTHCSSLDDWQTIKEFRNTRSFEHEVVTDIYASDFDTPTKRAAQ</sequence>
<proteinExistence type="predicted"/>
<evidence type="ECO:0000313" key="2">
    <source>
        <dbReference type="Proteomes" id="UP001516400"/>
    </source>
</evidence>
<protein>
    <submittedName>
        <fullName evidence="1">Uncharacterized protein</fullName>
    </submittedName>
</protein>
<dbReference type="EMBL" id="JABFTP020000083">
    <property type="protein sequence ID" value="KAL3275019.1"/>
    <property type="molecule type" value="Genomic_DNA"/>
</dbReference>
<comment type="caution">
    <text evidence="1">The sequence shown here is derived from an EMBL/GenBank/DDBJ whole genome shotgun (WGS) entry which is preliminary data.</text>
</comment>
<dbReference type="Proteomes" id="UP001516400">
    <property type="component" value="Unassembled WGS sequence"/>
</dbReference>